<accession>X1JUS1</accession>
<dbReference type="EMBL" id="BARU01030008">
    <property type="protein sequence ID" value="GAH73543.1"/>
    <property type="molecule type" value="Genomic_DNA"/>
</dbReference>
<feature type="transmembrane region" description="Helical" evidence="1">
    <location>
        <begin position="151"/>
        <end position="170"/>
    </location>
</feature>
<feature type="transmembrane region" description="Helical" evidence="1">
    <location>
        <begin position="7"/>
        <end position="28"/>
    </location>
</feature>
<proteinExistence type="predicted"/>
<dbReference type="AlphaFoldDB" id="X1JUS1"/>
<reference evidence="2" key="1">
    <citation type="journal article" date="2014" name="Front. Microbiol.">
        <title>High frequency of phylogenetically diverse reductive dehalogenase-homologous genes in deep subseafloor sedimentary metagenomes.</title>
        <authorList>
            <person name="Kawai M."/>
            <person name="Futagami T."/>
            <person name="Toyoda A."/>
            <person name="Takaki Y."/>
            <person name="Nishi S."/>
            <person name="Hori S."/>
            <person name="Arai W."/>
            <person name="Tsubouchi T."/>
            <person name="Morono Y."/>
            <person name="Uchiyama I."/>
            <person name="Ito T."/>
            <person name="Fujiyama A."/>
            <person name="Inagaki F."/>
            <person name="Takami H."/>
        </authorList>
    </citation>
    <scope>NUCLEOTIDE SEQUENCE</scope>
    <source>
        <strain evidence="2">Expedition CK06-06</strain>
    </source>
</reference>
<keyword evidence="1" id="KW-1133">Transmembrane helix</keyword>
<comment type="caution">
    <text evidence="2">The sequence shown here is derived from an EMBL/GenBank/DDBJ whole genome shotgun (WGS) entry which is preliminary data.</text>
</comment>
<gene>
    <name evidence="2" type="ORF">S03H2_47670</name>
</gene>
<keyword evidence="1" id="KW-0812">Transmembrane</keyword>
<name>X1JUS1_9ZZZZ</name>
<evidence type="ECO:0000256" key="1">
    <source>
        <dbReference type="SAM" id="Phobius"/>
    </source>
</evidence>
<sequence>MTRGYLLTLKIINLAVFSFIITVFLIYIFDFDTVIVTADDEFVILAFFGAVKNVFSYIIYGVSLLIAYGCAIAFRVYNMYLFNFIEGFFEGYLSKWFSVPQPEIQNIPSLIFDELGVLFNDLYLFIFQILFVIAVIYAIRGFFKSDPKHSFVSIGSIILMIIVTLMVAGLRDMLNLFSVHFTYLDEMANPLDSMLF</sequence>
<feature type="non-terminal residue" evidence="2">
    <location>
        <position position="196"/>
    </location>
</feature>
<evidence type="ECO:0000313" key="2">
    <source>
        <dbReference type="EMBL" id="GAH73543.1"/>
    </source>
</evidence>
<feature type="transmembrane region" description="Helical" evidence="1">
    <location>
        <begin position="122"/>
        <end position="139"/>
    </location>
</feature>
<keyword evidence="1" id="KW-0472">Membrane</keyword>
<protein>
    <submittedName>
        <fullName evidence="2">Uncharacterized protein</fullName>
    </submittedName>
</protein>
<organism evidence="2">
    <name type="scientific">marine sediment metagenome</name>
    <dbReference type="NCBI Taxonomy" id="412755"/>
    <lineage>
        <taxon>unclassified sequences</taxon>
        <taxon>metagenomes</taxon>
        <taxon>ecological metagenomes</taxon>
    </lineage>
</organism>